<evidence type="ECO:0000313" key="3">
    <source>
        <dbReference type="Proteomes" id="UP000541444"/>
    </source>
</evidence>
<comment type="caution">
    <text evidence="2">The sequence shown here is derived from an EMBL/GenBank/DDBJ whole genome shotgun (WGS) entry which is preliminary data.</text>
</comment>
<keyword evidence="3" id="KW-1185">Reference proteome</keyword>
<dbReference type="EMBL" id="JACGCM010001456">
    <property type="protein sequence ID" value="KAF6154767.1"/>
    <property type="molecule type" value="Genomic_DNA"/>
</dbReference>
<evidence type="ECO:0000313" key="2">
    <source>
        <dbReference type="EMBL" id="KAF6154767.1"/>
    </source>
</evidence>
<keyword evidence="1" id="KW-1133">Transmembrane helix</keyword>
<accession>A0A7J7MIS5</accession>
<feature type="transmembrane region" description="Helical" evidence="1">
    <location>
        <begin position="42"/>
        <end position="64"/>
    </location>
</feature>
<gene>
    <name evidence="2" type="ORF">GIB67_032379</name>
</gene>
<evidence type="ECO:0000256" key="1">
    <source>
        <dbReference type="SAM" id="Phobius"/>
    </source>
</evidence>
<name>A0A7J7MIS5_9MAGN</name>
<proteinExistence type="predicted"/>
<dbReference type="AlphaFoldDB" id="A0A7J7MIS5"/>
<dbReference type="Proteomes" id="UP000541444">
    <property type="component" value="Unassembled WGS sequence"/>
</dbReference>
<evidence type="ECO:0008006" key="4">
    <source>
        <dbReference type="Google" id="ProtNLM"/>
    </source>
</evidence>
<sequence>MKTGGQGNSLSLVKLVNFFAGKLEKYNDSIQNERPVEHKKKAMSALSVLHTYMLYVFGTFLLPVKKGYVSARYLYFLEKDKANIKWSWGTAVIAHWLHNLGTASRTYGKQFATYTTLLEAVWDPYRAERRSDHDFNENTFFNRITSSPDHVEPIYPNMVVRQFARIQPIHKNPKCVQVSGLRTWDGDEPKQYKPKYDWVDIHVCNSPSLLAYLQVCC</sequence>
<keyword evidence="1" id="KW-0812">Transmembrane</keyword>
<protein>
    <recommendedName>
        <fullName evidence="4">Aminotransferase-like plant mobile domain-containing protein</fullName>
    </recommendedName>
</protein>
<organism evidence="2 3">
    <name type="scientific">Kingdonia uniflora</name>
    <dbReference type="NCBI Taxonomy" id="39325"/>
    <lineage>
        <taxon>Eukaryota</taxon>
        <taxon>Viridiplantae</taxon>
        <taxon>Streptophyta</taxon>
        <taxon>Embryophyta</taxon>
        <taxon>Tracheophyta</taxon>
        <taxon>Spermatophyta</taxon>
        <taxon>Magnoliopsida</taxon>
        <taxon>Ranunculales</taxon>
        <taxon>Circaeasteraceae</taxon>
        <taxon>Kingdonia</taxon>
    </lineage>
</organism>
<reference evidence="2 3" key="1">
    <citation type="journal article" date="2020" name="IScience">
        <title>Genome Sequencing of the Endangered Kingdonia uniflora (Circaeasteraceae, Ranunculales) Reveals Potential Mechanisms of Evolutionary Specialization.</title>
        <authorList>
            <person name="Sun Y."/>
            <person name="Deng T."/>
            <person name="Zhang A."/>
            <person name="Moore M.J."/>
            <person name="Landis J.B."/>
            <person name="Lin N."/>
            <person name="Zhang H."/>
            <person name="Zhang X."/>
            <person name="Huang J."/>
            <person name="Zhang X."/>
            <person name="Sun H."/>
            <person name="Wang H."/>
        </authorList>
    </citation>
    <scope>NUCLEOTIDE SEQUENCE [LARGE SCALE GENOMIC DNA]</scope>
    <source>
        <strain evidence="2">TB1705</strain>
        <tissue evidence="2">Leaf</tissue>
    </source>
</reference>
<keyword evidence="1" id="KW-0472">Membrane</keyword>